<reference evidence="7 8" key="1">
    <citation type="submission" date="2024-06" db="EMBL/GenBank/DDBJ databases">
        <title>Sorghum-associated microbial communities from plants grown in Nebraska, USA.</title>
        <authorList>
            <person name="Schachtman D."/>
        </authorList>
    </citation>
    <scope>NUCLEOTIDE SEQUENCE [LARGE SCALE GENOMIC DNA]</scope>
    <source>
        <strain evidence="7 8">1073</strain>
    </source>
</reference>
<dbReference type="RefSeq" id="WP_354014771.1">
    <property type="nucleotide sequence ID" value="NZ_JBEPMU010000004.1"/>
</dbReference>
<keyword evidence="4 5" id="KW-0472">Membrane</keyword>
<dbReference type="InterPro" id="IPR049453">
    <property type="entry name" value="Memb_transporter_dom"/>
</dbReference>
<dbReference type="Proteomes" id="UP001549184">
    <property type="component" value="Unassembled WGS sequence"/>
</dbReference>
<evidence type="ECO:0000256" key="2">
    <source>
        <dbReference type="ARBA" id="ARBA00022692"/>
    </source>
</evidence>
<feature type="transmembrane region" description="Helical" evidence="5">
    <location>
        <begin position="37"/>
        <end position="58"/>
    </location>
</feature>
<gene>
    <name evidence="7" type="ORF">ABIC75_003123</name>
</gene>
<evidence type="ECO:0000256" key="4">
    <source>
        <dbReference type="ARBA" id="ARBA00023136"/>
    </source>
</evidence>
<evidence type="ECO:0000313" key="7">
    <source>
        <dbReference type="EMBL" id="MET3653387.1"/>
    </source>
</evidence>
<organism evidence="7 8">
    <name type="scientific">Dyella japonica</name>
    <dbReference type="NCBI Taxonomy" id="231455"/>
    <lineage>
        <taxon>Bacteria</taxon>
        <taxon>Pseudomonadati</taxon>
        <taxon>Pseudomonadota</taxon>
        <taxon>Gammaproteobacteria</taxon>
        <taxon>Lysobacterales</taxon>
        <taxon>Rhodanobacteraceae</taxon>
        <taxon>Dyella</taxon>
    </lineage>
</organism>
<dbReference type="Pfam" id="PF13515">
    <property type="entry name" value="FUSC_2"/>
    <property type="match status" value="1"/>
</dbReference>
<evidence type="ECO:0000259" key="6">
    <source>
        <dbReference type="Pfam" id="PF13515"/>
    </source>
</evidence>
<evidence type="ECO:0000313" key="8">
    <source>
        <dbReference type="Proteomes" id="UP001549184"/>
    </source>
</evidence>
<comment type="caution">
    <text evidence="7">The sequence shown here is derived from an EMBL/GenBank/DDBJ whole genome shotgun (WGS) entry which is preliminary data.</text>
</comment>
<keyword evidence="3 5" id="KW-1133">Transmembrane helix</keyword>
<protein>
    <submittedName>
        <fullName evidence="7">Uncharacterized membrane protein YgaE (UPF0421/DUF939 family)</fullName>
    </submittedName>
</protein>
<sequence>MSDRPSLRENFRRLFDVERGLATMYHHLPWTHRLMQALWLSLLTVLSASIAYGLGLALHAEQAFWAPLTAVAVTQQSYMETRTSSRDQLIGAFVGSVAGFSARLALGDMYIAYPMAIVASITTCWLFRLGNAARLSCITPTIIMLVPYTGSFWLIALLRIAQVALGIASAMVVVSVAERVQQWWIRPAE</sequence>
<keyword evidence="8" id="KW-1185">Reference proteome</keyword>
<name>A0ABV2JXU2_9GAMM</name>
<feature type="transmembrane region" description="Helical" evidence="5">
    <location>
        <begin position="125"/>
        <end position="146"/>
    </location>
</feature>
<evidence type="ECO:0000256" key="3">
    <source>
        <dbReference type="ARBA" id="ARBA00022989"/>
    </source>
</evidence>
<keyword evidence="2 5" id="KW-0812">Transmembrane</keyword>
<accession>A0ABV2JXU2</accession>
<comment type="subcellular location">
    <subcellularLocation>
        <location evidence="1">Membrane</location>
        <topology evidence="1">Multi-pass membrane protein</topology>
    </subcellularLocation>
</comment>
<dbReference type="EMBL" id="JBEPMU010000004">
    <property type="protein sequence ID" value="MET3653387.1"/>
    <property type="molecule type" value="Genomic_DNA"/>
</dbReference>
<proteinExistence type="predicted"/>
<feature type="domain" description="Integral membrane bound transporter" evidence="6">
    <location>
        <begin position="50"/>
        <end position="173"/>
    </location>
</feature>
<feature type="transmembrane region" description="Helical" evidence="5">
    <location>
        <begin position="152"/>
        <end position="177"/>
    </location>
</feature>
<evidence type="ECO:0000256" key="5">
    <source>
        <dbReference type="SAM" id="Phobius"/>
    </source>
</evidence>
<evidence type="ECO:0000256" key="1">
    <source>
        <dbReference type="ARBA" id="ARBA00004141"/>
    </source>
</evidence>